<dbReference type="EMBL" id="MZ151943">
    <property type="protein sequence ID" value="QXV67874.1"/>
    <property type="molecule type" value="Genomic_DNA"/>
</dbReference>
<evidence type="ECO:0000313" key="3">
    <source>
        <dbReference type="Proteomes" id="UP000099188"/>
    </source>
</evidence>
<name>Q8QRX7_9BETA</name>
<dbReference type="GO" id="GO:0006955">
    <property type="term" value="P:immune response"/>
    <property type="evidence" value="ECO:0007669"/>
    <property type="project" value="InterPro"/>
</dbReference>
<proteinExistence type="predicted"/>
<dbReference type="InterPro" id="IPR036048">
    <property type="entry name" value="Interleukin_8-like_sf"/>
</dbReference>
<dbReference type="EMBL" id="AF480884">
    <property type="protein sequence ID" value="AAM00769.1"/>
    <property type="molecule type" value="Genomic_DNA"/>
</dbReference>
<dbReference type="GO" id="GO:0008009">
    <property type="term" value="F:chemokine activity"/>
    <property type="evidence" value="ECO:0007669"/>
    <property type="project" value="InterPro"/>
</dbReference>
<organism evidence="1 3">
    <name type="scientific">Panine betaherpesvirus 2</name>
    <name type="common">Chimpanzee cytomegalovirus</name>
    <dbReference type="NCBI Taxonomy" id="188763"/>
    <lineage>
        <taxon>Viruses</taxon>
        <taxon>Duplodnaviria</taxon>
        <taxon>Heunggongvirae</taxon>
        <taxon>Peploviricota</taxon>
        <taxon>Herviviricetes</taxon>
        <taxon>Herpesvirales</taxon>
        <taxon>Orthoherpesviridae</taxon>
        <taxon>Betaherpesvirinae</taxon>
        <taxon>Cytomegalovirus</taxon>
        <taxon>Cytomegalovirus paninebeta2</taxon>
    </lineage>
</organism>
<dbReference type="SUPFAM" id="SSF54117">
    <property type="entry name" value="Interleukin 8-like chemokines"/>
    <property type="match status" value="1"/>
</dbReference>
<protein>
    <submittedName>
        <fullName evidence="1">Chemokine vCXCL3</fullName>
    </submittedName>
</protein>
<reference evidence="2" key="2">
    <citation type="submission" date="2021-05" db="EMBL/GenBank/DDBJ databases">
        <title>Cloning and multi-omic analysis of chimpanzee cytomegalovirus: a resource for comparative functional genomics.</title>
        <authorList>
            <person name="Phan Q.V."/>
        </authorList>
    </citation>
    <scope>NUCLEOTIDE SEQUENCE</scope>
    <source>
        <strain evidence="2">Heberling</strain>
    </source>
</reference>
<dbReference type="Gene3D" id="2.40.50.40">
    <property type="match status" value="1"/>
</dbReference>
<reference evidence="1 3" key="1">
    <citation type="journal article" date="2003" name="J. Gen. Virol.">
        <title>The human cytomegalovirus genome revisited: comparison with the chimpanzee cytomegalovirus genome.</title>
        <authorList>
            <person name="Davison A.J."/>
            <person name="Dolan A."/>
            <person name="Akter P."/>
            <person name="Addison C."/>
            <person name="Dargan D.J."/>
            <person name="Alcendor D.J."/>
            <person name="McGeoch D.J."/>
            <person name="Hayward G.S."/>
        </authorList>
    </citation>
    <scope>NUCLEOTIDE SEQUENCE [LARGE SCALE GENOMIC DNA]</scope>
    <source>
        <strain evidence="1">Heberling</strain>
    </source>
</reference>
<dbReference type="GO" id="GO:0005576">
    <property type="term" value="C:extracellular region"/>
    <property type="evidence" value="ECO:0007669"/>
    <property type="project" value="InterPro"/>
</dbReference>
<sequence length="117" mass="14110">MKFLLSIIIVHITISTCDAVTREQHCQCLDRRWPYPIPNSWIYVYPPGVECGRTEAIAYLSERSRPVCIEYPNKFYKRFRLSTWHHFTYRNGNRVCIFHKHSPDWRPYKKEHIVAIL</sequence>
<accession>Q8QRX7</accession>
<dbReference type="GeneID" id="935544"/>
<gene>
    <name evidence="1" type="primary">UL146A</name>
    <name evidence="1" type="ORF">CCMVgp113</name>
</gene>
<dbReference type="KEGG" id="vg:935544"/>
<dbReference type="RefSeq" id="NP_612755.1">
    <property type="nucleotide sequence ID" value="NC_003521.1"/>
</dbReference>
<evidence type="ECO:0000313" key="1">
    <source>
        <dbReference type="EMBL" id="AAM00769.1"/>
    </source>
</evidence>
<dbReference type="Proteomes" id="UP000099188">
    <property type="component" value="Segment"/>
</dbReference>
<evidence type="ECO:0000313" key="2">
    <source>
        <dbReference type="EMBL" id="QXV67874.1"/>
    </source>
</evidence>
<keyword evidence="3" id="KW-1185">Reference proteome</keyword>